<dbReference type="AlphaFoldDB" id="A0A9J6CWH4"/>
<feature type="region of interest" description="Disordered" evidence="1">
    <location>
        <begin position="189"/>
        <end position="256"/>
    </location>
</feature>
<feature type="compositionally biased region" description="Basic and acidic residues" evidence="1">
    <location>
        <begin position="229"/>
        <end position="242"/>
    </location>
</feature>
<proteinExistence type="predicted"/>
<name>A0A9J6CWH4_RHIMP</name>
<protein>
    <submittedName>
        <fullName evidence="2">Uncharacterized protein</fullName>
    </submittedName>
</protein>
<sequence length="296" mass="33088">MFDEVIYKPLRLFARDYLELLPHQERITTLTSKDMDHGDVLVSSLSTCVAKGIALASGVINQTEADGVGSGAQCWPYYRDIHRFLGYLPLHDENLADENGCNEDSPAQEASHVQTLHKKAGPDGEVQLSCTTTGKVLSYHDCSVTQGKRALFDKIFKRLDDMISSFLRFDQTRNSEKNIQILAAEECKTPPTTPSVDCRNGAKRSPRKPMRHRQCADRRESNGSSDDEVAQRKVLKGEDTKAKSQPSRQSTHSATRVFENSQGNALRVHRLCLNSSISGHFVTQCRLPLTAKLVKW</sequence>
<evidence type="ECO:0000256" key="1">
    <source>
        <dbReference type="SAM" id="MobiDB-lite"/>
    </source>
</evidence>
<dbReference type="Proteomes" id="UP000821866">
    <property type="component" value="Unassembled WGS sequence"/>
</dbReference>
<gene>
    <name evidence="2" type="ORF">HPB51_028793</name>
</gene>
<keyword evidence="3" id="KW-1185">Reference proteome</keyword>
<dbReference type="EMBL" id="JABSTU010005741">
    <property type="protein sequence ID" value="KAH7938689.1"/>
    <property type="molecule type" value="Genomic_DNA"/>
</dbReference>
<evidence type="ECO:0000313" key="2">
    <source>
        <dbReference type="EMBL" id="KAH7938689.1"/>
    </source>
</evidence>
<feature type="compositionally biased region" description="Polar residues" evidence="1">
    <location>
        <begin position="243"/>
        <end position="256"/>
    </location>
</feature>
<comment type="caution">
    <text evidence="2">The sequence shown here is derived from an EMBL/GenBank/DDBJ whole genome shotgun (WGS) entry which is preliminary data.</text>
</comment>
<evidence type="ECO:0000313" key="3">
    <source>
        <dbReference type="Proteomes" id="UP000821866"/>
    </source>
</evidence>
<reference evidence="2" key="2">
    <citation type="submission" date="2021-09" db="EMBL/GenBank/DDBJ databases">
        <authorList>
            <person name="Jia N."/>
            <person name="Wang J."/>
            <person name="Shi W."/>
            <person name="Du L."/>
            <person name="Sun Y."/>
            <person name="Zhan W."/>
            <person name="Jiang J."/>
            <person name="Wang Q."/>
            <person name="Zhang B."/>
            <person name="Ji P."/>
            <person name="Sakyi L.B."/>
            <person name="Cui X."/>
            <person name="Yuan T."/>
            <person name="Jiang B."/>
            <person name="Yang W."/>
            <person name="Lam T.T.-Y."/>
            <person name="Chang Q."/>
            <person name="Ding S."/>
            <person name="Wang X."/>
            <person name="Zhu J."/>
            <person name="Ruan X."/>
            <person name="Zhao L."/>
            <person name="Wei J."/>
            <person name="Que T."/>
            <person name="Du C."/>
            <person name="Cheng J."/>
            <person name="Dai P."/>
            <person name="Han X."/>
            <person name="Huang E."/>
            <person name="Gao Y."/>
            <person name="Liu J."/>
            <person name="Shao H."/>
            <person name="Ye R."/>
            <person name="Li L."/>
            <person name="Wei W."/>
            <person name="Wang X."/>
            <person name="Wang C."/>
            <person name="Huo Q."/>
            <person name="Li W."/>
            <person name="Guo W."/>
            <person name="Chen H."/>
            <person name="Chen S."/>
            <person name="Zhou L."/>
            <person name="Zhou L."/>
            <person name="Ni X."/>
            <person name="Tian J."/>
            <person name="Zhou Y."/>
            <person name="Sheng Y."/>
            <person name="Liu T."/>
            <person name="Pan Y."/>
            <person name="Xia L."/>
            <person name="Li J."/>
            <person name="Zhao F."/>
            <person name="Cao W."/>
        </authorList>
    </citation>
    <scope>NUCLEOTIDE SEQUENCE</scope>
    <source>
        <strain evidence="2">Rmic-2018</strain>
        <tissue evidence="2">Larvae</tissue>
    </source>
</reference>
<feature type="compositionally biased region" description="Basic residues" evidence="1">
    <location>
        <begin position="201"/>
        <end position="213"/>
    </location>
</feature>
<organism evidence="2 3">
    <name type="scientific">Rhipicephalus microplus</name>
    <name type="common">Cattle tick</name>
    <name type="synonym">Boophilus microplus</name>
    <dbReference type="NCBI Taxonomy" id="6941"/>
    <lineage>
        <taxon>Eukaryota</taxon>
        <taxon>Metazoa</taxon>
        <taxon>Ecdysozoa</taxon>
        <taxon>Arthropoda</taxon>
        <taxon>Chelicerata</taxon>
        <taxon>Arachnida</taxon>
        <taxon>Acari</taxon>
        <taxon>Parasitiformes</taxon>
        <taxon>Ixodida</taxon>
        <taxon>Ixodoidea</taxon>
        <taxon>Ixodidae</taxon>
        <taxon>Rhipicephalinae</taxon>
        <taxon>Rhipicephalus</taxon>
        <taxon>Boophilus</taxon>
    </lineage>
</organism>
<accession>A0A9J6CWH4</accession>
<reference evidence="2" key="1">
    <citation type="journal article" date="2020" name="Cell">
        <title>Large-Scale Comparative Analyses of Tick Genomes Elucidate Their Genetic Diversity and Vector Capacities.</title>
        <authorList>
            <consortium name="Tick Genome and Microbiome Consortium (TIGMIC)"/>
            <person name="Jia N."/>
            <person name="Wang J."/>
            <person name="Shi W."/>
            <person name="Du L."/>
            <person name="Sun Y."/>
            <person name="Zhan W."/>
            <person name="Jiang J.F."/>
            <person name="Wang Q."/>
            <person name="Zhang B."/>
            <person name="Ji P."/>
            <person name="Bell-Sakyi L."/>
            <person name="Cui X.M."/>
            <person name="Yuan T.T."/>
            <person name="Jiang B.G."/>
            <person name="Yang W.F."/>
            <person name="Lam T.T."/>
            <person name="Chang Q.C."/>
            <person name="Ding S.J."/>
            <person name="Wang X.J."/>
            <person name="Zhu J.G."/>
            <person name="Ruan X.D."/>
            <person name="Zhao L."/>
            <person name="Wei J.T."/>
            <person name="Ye R.Z."/>
            <person name="Que T.C."/>
            <person name="Du C.H."/>
            <person name="Zhou Y.H."/>
            <person name="Cheng J.X."/>
            <person name="Dai P.F."/>
            <person name="Guo W.B."/>
            <person name="Han X.H."/>
            <person name="Huang E.J."/>
            <person name="Li L.F."/>
            <person name="Wei W."/>
            <person name="Gao Y.C."/>
            <person name="Liu J.Z."/>
            <person name="Shao H.Z."/>
            <person name="Wang X."/>
            <person name="Wang C.C."/>
            <person name="Yang T.C."/>
            <person name="Huo Q.B."/>
            <person name="Li W."/>
            <person name="Chen H.Y."/>
            <person name="Chen S.E."/>
            <person name="Zhou L.G."/>
            <person name="Ni X.B."/>
            <person name="Tian J.H."/>
            <person name="Sheng Y."/>
            <person name="Liu T."/>
            <person name="Pan Y.S."/>
            <person name="Xia L.Y."/>
            <person name="Li J."/>
            <person name="Zhao F."/>
            <person name="Cao W.C."/>
        </authorList>
    </citation>
    <scope>NUCLEOTIDE SEQUENCE</scope>
    <source>
        <strain evidence="2">Rmic-2018</strain>
    </source>
</reference>